<evidence type="ECO:0000256" key="1">
    <source>
        <dbReference type="SAM" id="MobiDB-lite"/>
    </source>
</evidence>
<protein>
    <submittedName>
        <fullName evidence="2">Uncharacterized protein</fullName>
    </submittedName>
</protein>
<keyword evidence="3" id="KW-1185">Reference proteome</keyword>
<feature type="region of interest" description="Disordered" evidence="1">
    <location>
        <begin position="1"/>
        <end position="44"/>
    </location>
</feature>
<evidence type="ECO:0000313" key="3">
    <source>
        <dbReference type="Proteomes" id="UP000195787"/>
    </source>
</evidence>
<accession>A0A1R4FVR0</accession>
<feature type="compositionally biased region" description="Polar residues" evidence="1">
    <location>
        <begin position="1"/>
        <end position="17"/>
    </location>
</feature>
<dbReference type="AlphaFoldDB" id="A0A1R4FVR0"/>
<gene>
    <name evidence="2" type="ORF">CZ674_06800</name>
</gene>
<dbReference type="EMBL" id="FUHU01000028">
    <property type="protein sequence ID" value="SJM59842.1"/>
    <property type="molecule type" value="Genomic_DNA"/>
</dbReference>
<feature type="compositionally biased region" description="Polar residues" evidence="1">
    <location>
        <begin position="28"/>
        <end position="37"/>
    </location>
</feature>
<sequence length="44" mass="4754">MVSSPTRNNADAQITNTSHRRRTLKPGASSTMVSTTAAPRPSLW</sequence>
<reference evidence="2 3" key="1">
    <citation type="submission" date="2017-02" db="EMBL/GenBank/DDBJ databases">
        <authorList>
            <person name="Peterson S.W."/>
        </authorList>
    </citation>
    <scope>NUCLEOTIDE SEQUENCE [LARGE SCALE GENOMIC DNA]</scope>
    <source>
        <strain evidence="2 3">LMG 22410</strain>
    </source>
</reference>
<dbReference type="Proteomes" id="UP000195787">
    <property type="component" value="Unassembled WGS sequence"/>
</dbReference>
<proteinExistence type="predicted"/>
<name>A0A1R4FVR0_9MICO</name>
<organism evidence="2 3">
    <name type="scientific">Agrococcus casei LMG 22410</name>
    <dbReference type="NCBI Taxonomy" id="1255656"/>
    <lineage>
        <taxon>Bacteria</taxon>
        <taxon>Bacillati</taxon>
        <taxon>Actinomycetota</taxon>
        <taxon>Actinomycetes</taxon>
        <taxon>Micrococcales</taxon>
        <taxon>Microbacteriaceae</taxon>
        <taxon>Agrococcus</taxon>
    </lineage>
</organism>
<evidence type="ECO:0000313" key="2">
    <source>
        <dbReference type="EMBL" id="SJM59842.1"/>
    </source>
</evidence>